<dbReference type="OrthoDB" id="239812at2759"/>
<keyword evidence="4" id="KW-0375">Hydrogen ion transport</keyword>
<gene>
    <name evidence="10" type="ORF">IFM89_011517</name>
</gene>
<keyword evidence="9" id="KW-0812">Transmembrane</keyword>
<dbReference type="Gene3D" id="1.10.287.80">
    <property type="entry name" value="ATP synthase, gamma subunit, helix hairpin domain"/>
    <property type="match status" value="1"/>
</dbReference>
<name>A0A835LZ95_9MAGN</name>
<dbReference type="SUPFAM" id="SSF74788">
    <property type="entry name" value="Cullin repeat-like"/>
    <property type="match status" value="1"/>
</dbReference>
<comment type="caution">
    <text evidence="10">The sequence shown here is derived from an EMBL/GenBank/DDBJ whole genome shotgun (WGS) entry which is preliminary data.</text>
</comment>
<dbReference type="PRINTS" id="PR00126">
    <property type="entry name" value="ATPASEGAMMA"/>
</dbReference>
<accession>A0A835LZ95</accession>
<protein>
    <submittedName>
        <fullName evidence="10">Uncharacterized protein</fullName>
    </submittedName>
</protein>
<dbReference type="GO" id="GO:0045259">
    <property type="term" value="C:proton-transporting ATP synthase complex"/>
    <property type="evidence" value="ECO:0007669"/>
    <property type="project" value="UniProtKB-KW"/>
</dbReference>
<evidence type="ECO:0000256" key="5">
    <source>
        <dbReference type="ARBA" id="ARBA00023065"/>
    </source>
</evidence>
<dbReference type="SUPFAM" id="SSF53732">
    <property type="entry name" value="Aconitase iron-sulfur domain"/>
    <property type="match status" value="1"/>
</dbReference>
<dbReference type="InterPro" id="IPR000131">
    <property type="entry name" value="ATP_synth_F1_gsu"/>
</dbReference>
<dbReference type="Pfam" id="PF00231">
    <property type="entry name" value="ATP-synt"/>
    <property type="match status" value="1"/>
</dbReference>
<dbReference type="InterPro" id="IPR036008">
    <property type="entry name" value="Aconitase_4Fe-4S_dom"/>
</dbReference>
<comment type="subcellular location">
    <subcellularLocation>
        <location evidence="1">Membrane</location>
        <topology evidence="1">Peripheral membrane protein</topology>
    </subcellularLocation>
</comment>
<evidence type="ECO:0000256" key="7">
    <source>
        <dbReference type="ARBA" id="ARBA00023196"/>
    </source>
</evidence>
<evidence type="ECO:0000256" key="2">
    <source>
        <dbReference type="ARBA" id="ARBA00007681"/>
    </source>
</evidence>
<comment type="similarity">
    <text evidence="2">Belongs to the ATPase gamma chain family.</text>
</comment>
<evidence type="ECO:0000256" key="8">
    <source>
        <dbReference type="ARBA" id="ARBA00023310"/>
    </source>
</evidence>
<feature type="transmembrane region" description="Helical" evidence="9">
    <location>
        <begin position="104"/>
        <end position="127"/>
    </location>
</feature>
<keyword evidence="5" id="KW-0406">Ion transport</keyword>
<dbReference type="AlphaFoldDB" id="A0A835LZ95"/>
<evidence type="ECO:0000313" key="11">
    <source>
        <dbReference type="Proteomes" id="UP000631114"/>
    </source>
</evidence>
<sequence>MSITREMSNIHKGINVLREVFLKVLRSIAPISAGDERHLLERNVNAVLQKRMEELQRNLHQVMFNAVLEHACSEQVARMSAMDSSSRNAGDMLDRLTLTYNRTYQAAITTELIHLFILCLNFFVFGFRLTRIIKVLLGTDSHTCHAGAFGQFATNAGFVMGAGKLLKCRDDERNGNNRKRWDVVQKPEQDHKDFRRAYRAAKILSRIVLCSTQLSILYVKKLSRPPTCFRDLVYEEIKVQVKDVIFHLIEQDREDDFEVAMLDNTLAYYSRKASKWIEEYFLKADECLKDLANYDGLEFLDTFHKIIIGISIDLTDQTIFFGSQLTIVPNRAYGAWYISLPNITVNIEPSTMSPSAKECMMLE</sequence>
<dbReference type="SUPFAM" id="SSF52943">
    <property type="entry name" value="ATP synthase (F1-ATPase), gamma subunit"/>
    <property type="match status" value="1"/>
</dbReference>
<dbReference type="InterPro" id="IPR035968">
    <property type="entry name" value="ATP_synth_F1_ATPase_gsu"/>
</dbReference>
<proteinExistence type="inferred from homology"/>
<organism evidence="10 11">
    <name type="scientific">Coptis chinensis</name>
    <dbReference type="NCBI Taxonomy" id="261450"/>
    <lineage>
        <taxon>Eukaryota</taxon>
        <taxon>Viridiplantae</taxon>
        <taxon>Streptophyta</taxon>
        <taxon>Embryophyta</taxon>
        <taxon>Tracheophyta</taxon>
        <taxon>Spermatophyta</taxon>
        <taxon>Magnoliopsida</taxon>
        <taxon>Ranunculales</taxon>
        <taxon>Ranunculaceae</taxon>
        <taxon>Coptidoideae</taxon>
        <taxon>Coptis</taxon>
    </lineage>
</organism>
<evidence type="ECO:0000256" key="9">
    <source>
        <dbReference type="SAM" id="Phobius"/>
    </source>
</evidence>
<evidence type="ECO:0000313" key="10">
    <source>
        <dbReference type="EMBL" id="KAF9613793.1"/>
    </source>
</evidence>
<dbReference type="InterPro" id="IPR016159">
    <property type="entry name" value="Cullin_repeat-like_dom_sf"/>
</dbReference>
<keyword evidence="8" id="KW-0066">ATP synthesis</keyword>
<keyword evidence="11" id="KW-1185">Reference proteome</keyword>
<evidence type="ECO:0000256" key="4">
    <source>
        <dbReference type="ARBA" id="ARBA00022781"/>
    </source>
</evidence>
<evidence type="ECO:0000256" key="6">
    <source>
        <dbReference type="ARBA" id="ARBA00023136"/>
    </source>
</evidence>
<evidence type="ECO:0000256" key="3">
    <source>
        <dbReference type="ARBA" id="ARBA00022448"/>
    </source>
</evidence>
<dbReference type="Proteomes" id="UP000631114">
    <property type="component" value="Unassembled WGS sequence"/>
</dbReference>
<reference evidence="10 11" key="1">
    <citation type="submission" date="2020-10" db="EMBL/GenBank/DDBJ databases">
        <title>The Coptis chinensis genome and diversification of protoberbering-type alkaloids.</title>
        <authorList>
            <person name="Wang B."/>
            <person name="Shu S."/>
            <person name="Song C."/>
            <person name="Liu Y."/>
        </authorList>
    </citation>
    <scope>NUCLEOTIDE SEQUENCE [LARGE SCALE GENOMIC DNA]</scope>
    <source>
        <strain evidence="10">HL-2020</strain>
        <tissue evidence="10">Leaf</tissue>
    </source>
</reference>
<dbReference type="GO" id="GO:0046933">
    <property type="term" value="F:proton-transporting ATP synthase activity, rotational mechanism"/>
    <property type="evidence" value="ECO:0007669"/>
    <property type="project" value="InterPro"/>
</dbReference>
<keyword evidence="6 9" id="KW-0472">Membrane</keyword>
<evidence type="ECO:0000256" key="1">
    <source>
        <dbReference type="ARBA" id="ARBA00004170"/>
    </source>
</evidence>
<keyword evidence="9" id="KW-1133">Transmembrane helix</keyword>
<dbReference type="EMBL" id="JADFTS010000003">
    <property type="protein sequence ID" value="KAF9613793.1"/>
    <property type="molecule type" value="Genomic_DNA"/>
</dbReference>
<keyword evidence="3" id="KW-0813">Transport</keyword>
<dbReference type="PANTHER" id="PTHR11693:SF22">
    <property type="entry name" value="ATP SYNTHASE SUBUNIT GAMMA, MITOCHONDRIAL"/>
    <property type="match status" value="1"/>
</dbReference>
<dbReference type="PANTHER" id="PTHR11693">
    <property type="entry name" value="ATP SYNTHASE GAMMA CHAIN"/>
    <property type="match status" value="1"/>
</dbReference>
<keyword evidence="7" id="KW-0139">CF(1)</keyword>